<keyword evidence="3" id="KW-1185">Reference proteome</keyword>
<name>A0AAV7N3V7_PLEWA</name>
<proteinExistence type="predicted"/>
<feature type="region of interest" description="Disordered" evidence="1">
    <location>
        <begin position="35"/>
        <end position="54"/>
    </location>
</feature>
<dbReference type="EMBL" id="JANPWB010000013">
    <property type="protein sequence ID" value="KAJ1110716.1"/>
    <property type="molecule type" value="Genomic_DNA"/>
</dbReference>
<evidence type="ECO:0000313" key="3">
    <source>
        <dbReference type="Proteomes" id="UP001066276"/>
    </source>
</evidence>
<feature type="compositionally biased region" description="Basic and acidic residues" evidence="1">
    <location>
        <begin position="108"/>
        <end position="118"/>
    </location>
</feature>
<dbReference type="AlphaFoldDB" id="A0AAV7N3V7"/>
<protein>
    <submittedName>
        <fullName evidence="2">Uncharacterized protein</fullName>
    </submittedName>
</protein>
<feature type="non-terminal residue" evidence="2">
    <location>
        <position position="1"/>
    </location>
</feature>
<comment type="caution">
    <text evidence="2">The sequence shown here is derived from an EMBL/GenBank/DDBJ whole genome shotgun (WGS) entry which is preliminary data.</text>
</comment>
<evidence type="ECO:0000256" key="1">
    <source>
        <dbReference type="SAM" id="MobiDB-lite"/>
    </source>
</evidence>
<evidence type="ECO:0000313" key="2">
    <source>
        <dbReference type="EMBL" id="KAJ1110716.1"/>
    </source>
</evidence>
<gene>
    <name evidence="2" type="ORF">NDU88_008064</name>
</gene>
<sequence length="118" mass="12728">RKPRARRGRKCLFQQLCSAAALSWEQPVLGVTAARRNEPESIPEPRSGGRGGEAPLLTLRLEVELRGSSASLYRPFGQAPGEERAPLCSTLPEAGTEGQLCLAIPPSLDKDPGRKEPL</sequence>
<dbReference type="Proteomes" id="UP001066276">
    <property type="component" value="Chromosome 9"/>
</dbReference>
<reference evidence="2" key="1">
    <citation type="journal article" date="2022" name="bioRxiv">
        <title>Sequencing and chromosome-scale assembly of the giantPleurodeles waltlgenome.</title>
        <authorList>
            <person name="Brown T."/>
            <person name="Elewa A."/>
            <person name="Iarovenko S."/>
            <person name="Subramanian E."/>
            <person name="Araus A.J."/>
            <person name="Petzold A."/>
            <person name="Susuki M."/>
            <person name="Suzuki K.-i.T."/>
            <person name="Hayashi T."/>
            <person name="Toyoda A."/>
            <person name="Oliveira C."/>
            <person name="Osipova E."/>
            <person name="Leigh N.D."/>
            <person name="Simon A."/>
            <person name="Yun M.H."/>
        </authorList>
    </citation>
    <scope>NUCLEOTIDE SEQUENCE</scope>
    <source>
        <strain evidence="2">20211129_DDA</strain>
        <tissue evidence="2">Liver</tissue>
    </source>
</reference>
<feature type="region of interest" description="Disordered" evidence="1">
    <location>
        <begin position="99"/>
        <end position="118"/>
    </location>
</feature>
<organism evidence="2 3">
    <name type="scientific">Pleurodeles waltl</name>
    <name type="common">Iberian ribbed newt</name>
    <dbReference type="NCBI Taxonomy" id="8319"/>
    <lineage>
        <taxon>Eukaryota</taxon>
        <taxon>Metazoa</taxon>
        <taxon>Chordata</taxon>
        <taxon>Craniata</taxon>
        <taxon>Vertebrata</taxon>
        <taxon>Euteleostomi</taxon>
        <taxon>Amphibia</taxon>
        <taxon>Batrachia</taxon>
        <taxon>Caudata</taxon>
        <taxon>Salamandroidea</taxon>
        <taxon>Salamandridae</taxon>
        <taxon>Pleurodelinae</taxon>
        <taxon>Pleurodeles</taxon>
    </lineage>
</organism>
<feature type="non-terminal residue" evidence="2">
    <location>
        <position position="118"/>
    </location>
</feature>
<accession>A0AAV7N3V7</accession>